<dbReference type="HOGENOM" id="CLU_3202674_0_0_10"/>
<dbReference type="PATRIC" id="fig|592029.3.peg.2424"/>
<evidence type="ECO:0000313" key="2">
    <source>
        <dbReference type="Proteomes" id="UP000011173"/>
    </source>
</evidence>
<accession>L7WF99</accession>
<proteinExistence type="predicted"/>
<protein>
    <submittedName>
        <fullName evidence="1">Uncharacterized protein</fullName>
    </submittedName>
</protein>
<evidence type="ECO:0000313" key="1">
    <source>
        <dbReference type="EMBL" id="AGC77573.1"/>
    </source>
</evidence>
<dbReference type="AlphaFoldDB" id="L7WF99"/>
<name>L7WF99_NONDD</name>
<dbReference type="EMBL" id="CP001397">
    <property type="protein sequence ID" value="AGC77573.1"/>
    <property type="molecule type" value="Genomic_DNA"/>
</dbReference>
<gene>
    <name evidence="1" type="ordered locus">DDD_2445</name>
</gene>
<dbReference type="Proteomes" id="UP000011173">
    <property type="component" value="Chromosome"/>
</dbReference>
<organism evidence="1 2">
    <name type="scientific">Nonlabens dokdonensis (strain DSM 17205 / KCTC 12402 / DSW-6)</name>
    <name type="common">Donghaeana dokdonensis</name>
    <dbReference type="NCBI Taxonomy" id="592029"/>
    <lineage>
        <taxon>Bacteria</taxon>
        <taxon>Pseudomonadati</taxon>
        <taxon>Bacteroidota</taxon>
        <taxon>Flavobacteriia</taxon>
        <taxon>Flavobacteriales</taxon>
        <taxon>Flavobacteriaceae</taxon>
        <taxon>Nonlabens</taxon>
    </lineage>
</organism>
<dbReference type="STRING" id="592029.DDD_2445"/>
<reference evidence="1 2" key="1">
    <citation type="journal article" date="2013" name="Genome Biol. Evol.">
        <title>Genomic makeup of the marine flavobacterium Nonlabens (Donghaeana) dokdonensis DSW-6 and identification of a novel class of rhodopsins.</title>
        <authorList>
            <person name="Kwon S.K."/>
            <person name="Kim B.K."/>
            <person name="Song J.Y."/>
            <person name="Kwak M.J."/>
            <person name="Lee C.H."/>
            <person name="Yoon J.H."/>
            <person name="Oh T.K."/>
            <person name="Kim J.F."/>
        </authorList>
    </citation>
    <scope>NUCLEOTIDE SEQUENCE [LARGE SCALE GENOMIC DNA]</scope>
    <source>
        <strain evidence="2">DSM 17205 / KCTC 12402 / DSW-6</strain>
    </source>
</reference>
<dbReference type="KEGG" id="ndo:DDD_2445"/>
<sequence length="45" mass="5247">MESSFIEMTVTYCLSDDCVDLAFAKAVQPPAFYNFYKFNLRKGRE</sequence>